<name>A0A9D9MZS8_9BACT</name>
<organism evidence="1 2">
    <name type="scientific">Candidatus Cryptobacteroides intestinigallinarum</name>
    <dbReference type="NCBI Taxonomy" id="2840767"/>
    <lineage>
        <taxon>Bacteria</taxon>
        <taxon>Pseudomonadati</taxon>
        <taxon>Bacteroidota</taxon>
        <taxon>Bacteroidia</taxon>
        <taxon>Bacteroidales</taxon>
        <taxon>Candidatus Cryptobacteroides</taxon>
    </lineage>
</organism>
<accession>A0A9D9MZS8</accession>
<sequence>MRLNEDLKLREIGPYSIVVRVSGPDTDLTDVFSLNETSAWLWKKAEGTDFTPEQLAGWLCEEYEVDMETALADVKETLDIWIRYGLVWTE</sequence>
<dbReference type="InterPro" id="IPR008792">
    <property type="entry name" value="PQQD"/>
</dbReference>
<dbReference type="InterPro" id="IPR041881">
    <property type="entry name" value="PqqD_sf"/>
</dbReference>
<reference evidence="1" key="1">
    <citation type="submission" date="2020-10" db="EMBL/GenBank/DDBJ databases">
        <authorList>
            <person name="Gilroy R."/>
        </authorList>
    </citation>
    <scope>NUCLEOTIDE SEQUENCE</scope>
    <source>
        <strain evidence="1">B1-3475</strain>
    </source>
</reference>
<dbReference type="Pfam" id="PF05402">
    <property type="entry name" value="PqqD"/>
    <property type="match status" value="1"/>
</dbReference>
<comment type="caution">
    <text evidence="1">The sequence shown here is derived from an EMBL/GenBank/DDBJ whole genome shotgun (WGS) entry which is preliminary data.</text>
</comment>
<dbReference type="Proteomes" id="UP000823617">
    <property type="component" value="Unassembled WGS sequence"/>
</dbReference>
<dbReference type="Gene3D" id="1.10.10.1150">
    <property type="entry name" value="Coenzyme PQQ synthesis protein D (PqqD)"/>
    <property type="match status" value="1"/>
</dbReference>
<gene>
    <name evidence="1" type="ORF">IAC08_03715</name>
</gene>
<evidence type="ECO:0000313" key="1">
    <source>
        <dbReference type="EMBL" id="MBO8455494.1"/>
    </source>
</evidence>
<reference evidence="1" key="2">
    <citation type="journal article" date="2021" name="PeerJ">
        <title>Extensive microbial diversity within the chicken gut microbiome revealed by metagenomics and culture.</title>
        <authorList>
            <person name="Gilroy R."/>
            <person name="Ravi A."/>
            <person name="Getino M."/>
            <person name="Pursley I."/>
            <person name="Horton D.L."/>
            <person name="Alikhan N.F."/>
            <person name="Baker D."/>
            <person name="Gharbi K."/>
            <person name="Hall N."/>
            <person name="Watson M."/>
            <person name="Adriaenssens E.M."/>
            <person name="Foster-Nyarko E."/>
            <person name="Jarju S."/>
            <person name="Secka A."/>
            <person name="Antonio M."/>
            <person name="Oren A."/>
            <person name="Chaudhuri R.R."/>
            <person name="La Ragione R."/>
            <person name="Hildebrand F."/>
            <person name="Pallen M.J."/>
        </authorList>
    </citation>
    <scope>NUCLEOTIDE SEQUENCE</scope>
    <source>
        <strain evidence="1">B1-3475</strain>
    </source>
</reference>
<dbReference type="EMBL" id="JADIMK010000038">
    <property type="protein sequence ID" value="MBO8455494.1"/>
    <property type="molecule type" value="Genomic_DNA"/>
</dbReference>
<proteinExistence type="predicted"/>
<protein>
    <submittedName>
        <fullName evidence="1">PqqD family protein</fullName>
    </submittedName>
</protein>
<evidence type="ECO:0000313" key="2">
    <source>
        <dbReference type="Proteomes" id="UP000823617"/>
    </source>
</evidence>
<dbReference type="AlphaFoldDB" id="A0A9D9MZS8"/>